<feature type="disulfide bond" evidence="9">
    <location>
        <begin position="85"/>
        <end position="95"/>
    </location>
</feature>
<keyword evidence="2" id="KW-0677">Repeat</keyword>
<evidence type="ECO:0000256" key="1">
    <source>
        <dbReference type="ARBA" id="ARBA00022729"/>
    </source>
</evidence>
<dbReference type="Gene3D" id="3.10.250.10">
    <property type="entry name" value="SRCR-like domain"/>
    <property type="match status" value="1"/>
</dbReference>
<evidence type="ECO:0000256" key="2">
    <source>
        <dbReference type="ARBA" id="ARBA00022737"/>
    </source>
</evidence>
<keyword evidence="4 11" id="KW-0675">Receptor</keyword>
<evidence type="ECO:0000256" key="7">
    <source>
        <dbReference type="ARBA" id="ARBA00064153"/>
    </source>
</evidence>
<dbReference type="PANTHER" id="PTHR19331">
    <property type="entry name" value="SCAVENGER RECEPTOR DOMAIN-CONTAINING"/>
    <property type="match status" value="1"/>
</dbReference>
<keyword evidence="12" id="KW-1185">Reference proteome</keyword>
<dbReference type="OrthoDB" id="536948at2759"/>
<dbReference type="Proteomes" id="UP000765507">
    <property type="component" value="Unassembled WGS sequence"/>
</dbReference>
<feature type="domain" description="SRCR" evidence="10">
    <location>
        <begin position="14"/>
        <end position="115"/>
    </location>
</feature>
<dbReference type="PROSITE" id="PS50287">
    <property type="entry name" value="SRCR_2"/>
    <property type="match status" value="1"/>
</dbReference>
<dbReference type="InterPro" id="IPR036772">
    <property type="entry name" value="SRCR-like_dom_sf"/>
</dbReference>
<evidence type="ECO:0000256" key="6">
    <source>
        <dbReference type="ARBA" id="ARBA00058074"/>
    </source>
</evidence>
<protein>
    <recommendedName>
        <fullName evidence="8">Soluble scavenger receptor cysteine-rich domain-containing protein SSC5D</fullName>
    </recommendedName>
</protein>
<evidence type="ECO:0000259" key="10">
    <source>
        <dbReference type="PROSITE" id="PS50287"/>
    </source>
</evidence>
<evidence type="ECO:0000256" key="4">
    <source>
        <dbReference type="ARBA" id="ARBA00023170"/>
    </source>
</evidence>
<dbReference type="SMART" id="SM00202">
    <property type="entry name" value="SR"/>
    <property type="match status" value="1"/>
</dbReference>
<keyword evidence="5" id="KW-0325">Glycoprotein</keyword>
<comment type="function">
    <text evidence="6">Binds to extracellular matrix proteins. Binds to pathogen-associated molecular patterns (PAMPs) present on the cell walls of Gram-positive and Gram-negative bacteria and fungi, behaving as a pattern recognition receptor (PRR). Induces bacterial and fungal aggregation and subsequent inhibition of PAMP-induced cytokine release. Does not possess intrinsic bactericidal activity. May play a role in the innate defense and homeostasis of certain epithelial surfaces.</text>
</comment>
<evidence type="ECO:0000256" key="8">
    <source>
        <dbReference type="ARBA" id="ARBA00069168"/>
    </source>
</evidence>
<dbReference type="PRINTS" id="PR00258">
    <property type="entry name" value="SPERACTRCPTR"/>
</dbReference>
<proteinExistence type="predicted"/>
<evidence type="ECO:0000256" key="5">
    <source>
        <dbReference type="ARBA" id="ARBA00023180"/>
    </source>
</evidence>
<organism evidence="11 12">
    <name type="scientific">Chelydra serpentina</name>
    <name type="common">Snapping turtle</name>
    <name type="synonym">Testudo serpentina</name>
    <dbReference type="NCBI Taxonomy" id="8475"/>
    <lineage>
        <taxon>Eukaryota</taxon>
        <taxon>Metazoa</taxon>
        <taxon>Chordata</taxon>
        <taxon>Craniata</taxon>
        <taxon>Vertebrata</taxon>
        <taxon>Euteleostomi</taxon>
        <taxon>Archelosauria</taxon>
        <taxon>Testudinata</taxon>
        <taxon>Testudines</taxon>
        <taxon>Cryptodira</taxon>
        <taxon>Durocryptodira</taxon>
        <taxon>Americhelydia</taxon>
        <taxon>Chelydroidea</taxon>
        <taxon>Chelydridae</taxon>
        <taxon>Chelydra</taxon>
    </lineage>
</organism>
<dbReference type="EMBL" id="JAHGAV010002047">
    <property type="protein sequence ID" value="KAG6921465.1"/>
    <property type="molecule type" value="Genomic_DNA"/>
</dbReference>
<dbReference type="FunFam" id="3.10.250.10:FF:000007">
    <property type="entry name" value="Soluble scavenger receptor cysteine-rich domain-containing protein SSC5D"/>
    <property type="match status" value="1"/>
</dbReference>
<dbReference type="Pfam" id="PF00530">
    <property type="entry name" value="SRCR"/>
    <property type="match status" value="1"/>
</dbReference>
<gene>
    <name evidence="11" type="primary">FCRL6</name>
    <name evidence="11" type="ORF">G0U57_007573</name>
</gene>
<evidence type="ECO:0000313" key="12">
    <source>
        <dbReference type="Proteomes" id="UP000765507"/>
    </source>
</evidence>
<dbReference type="GO" id="GO:0016020">
    <property type="term" value="C:membrane"/>
    <property type="evidence" value="ECO:0007669"/>
    <property type="project" value="InterPro"/>
</dbReference>
<keyword evidence="3 9" id="KW-1015">Disulfide bond</keyword>
<dbReference type="PANTHER" id="PTHR19331:SF487">
    <property type="entry name" value="SOLUBLE SCAVENGER RECEPTOR CYSTEINE-RICH DOMAIN-CONTAINING PROTEIN SSC5D"/>
    <property type="match status" value="1"/>
</dbReference>
<dbReference type="AlphaFoldDB" id="A0A8T1RYM5"/>
<evidence type="ECO:0000256" key="3">
    <source>
        <dbReference type="ARBA" id="ARBA00023157"/>
    </source>
</evidence>
<reference evidence="11 12" key="1">
    <citation type="journal article" date="2020" name="G3 (Bethesda)">
        <title>Draft Genome of the Common Snapping Turtle, Chelydra serpentina, a Model for Phenotypic Plasticity in Reptiles.</title>
        <authorList>
            <person name="Das D."/>
            <person name="Singh S.K."/>
            <person name="Bierstedt J."/>
            <person name="Erickson A."/>
            <person name="Galli G.L.J."/>
            <person name="Crossley D.A. 2nd"/>
            <person name="Rhen T."/>
        </authorList>
    </citation>
    <scope>NUCLEOTIDE SEQUENCE [LARGE SCALE GENOMIC DNA]</scope>
    <source>
        <strain evidence="11">KW</strain>
    </source>
</reference>
<accession>A0A8T1RYM5</accession>
<comment type="subunit">
    <text evidence="7">Interacts with LGALS1 and laminin.</text>
</comment>
<dbReference type="SUPFAM" id="SSF56487">
    <property type="entry name" value="SRCR-like"/>
    <property type="match status" value="1"/>
</dbReference>
<keyword evidence="1" id="KW-0732">Signal</keyword>
<evidence type="ECO:0000256" key="9">
    <source>
        <dbReference type="PROSITE-ProRule" id="PRU00196"/>
    </source>
</evidence>
<name>A0A8T1RYM5_CHESE</name>
<evidence type="ECO:0000313" key="11">
    <source>
        <dbReference type="EMBL" id="KAG6921465.1"/>
    </source>
</evidence>
<comment type="caution">
    <text evidence="11">The sequence shown here is derived from an EMBL/GenBank/DDBJ whole genome shotgun (WGS) entry which is preliminary data.</text>
</comment>
<dbReference type="PROSITE" id="PS00420">
    <property type="entry name" value="SRCR_1"/>
    <property type="match status" value="1"/>
</dbReference>
<comment type="caution">
    <text evidence="9">Lacks conserved residue(s) required for the propagation of feature annotation.</text>
</comment>
<feature type="non-terminal residue" evidence="11">
    <location>
        <position position="1"/>
    </location>
</feature>
<dbReference type="InterPro" id="IPR001190">
    <property type="entry name" value="SRCR"/>
</dbReference>
<sequence length="115" mass="11689">GAGVPAAAFALPAVRLVGGPHRCAGRVEVRLDGRWGTVCDDGWDLGDVAVLCRQLGCGTAMDELSGTVFGPGPESDPVLMLNVQCQGREAALGSCQARRVGQAGPGLCSLSHTMG</sequence>